<dbReference type="Proteomes" id="UP000095023">
    <property type="component" value="Unassembled WGS sequence"/>
</dbReference>
<name>A0A1E4TAZ0_9ASCO</name>
<feature type="transmembrane region" description="Helical" evidence="2">
    <location>
        <begin position="23"/>
        <end position="46"/>
    </location>
</feature>
<dbReference type="EMBL" id="KV453843">
    <property type="protein sequence ID" value="ODV88818.1"/>
    <property type="molecule type" value="Genomic_DNA"/>
</dbReference>
<gene>
    <name evidence="3" type="ORF">CANCADRAFT_128772</name>
</gene>
<feature type="compositionally biased region" description="Basic residues" evidence="1">
    <location>
        <begin position="219"/>
        <end position="240"/>
    </location>
</feature>
<feature type="compositionally biased region" description="Basic and acidic residues" evidence="1">
    <location>
        <begin position="89"/>
        <end position="99"/>
    </location>
</feature>
<evidence type="ECO:0000256" key="1">
    <source>
        <dbReference type="SAM" id="MobiDB-lite"/>
    </source>
</evidence>
<feature type="region of interest" description="Disordered" evidence="1">
    <location>
        <begin position="209"/>
        <end position="316"/>
    </location>
</feature>
<feature type="region of interest" description="Disordered" evidence="1">
    <location>
        <begin position="75"/>
        <end position="118"/>
    </location>
</feature>
<feature type="compositionally biased region" description="Acidic residues" evidence="1">
    <location>
        <begin position="257"/>
        <end position="267"/>
    </location>
</feature>
<evidence type="ECO:0000313" key="4">
    <source>
        <dbReference type="Proteomes" id="UP000095023"/>
    </source>
</evidence>
<organism evidence="3 4">
    <name type="scientific">Tortispora caseinolytica NRRL Y-17796</name>
    <dbReference type="NCBI Taxonomy" id="767744"/>
    <lineage>
        <taxon>Eukaryota</taxon>
        <taxon>Fungi</taxon>
        <taxon>Dikarya</taxon>
        <taxon>Ascomycota</taxon>
        <taxon>Saccharomycotina</taxon>
        <taxon>Trigonopsidomycetes</taxon>
        <taxon>Trigonopsidales</taxon>
        <taxon>Trigonopsidaceae</taxon>
        <taxon>Tortispora</taxon>
    </lineage>
</organism>
<keyword evidence="2" id="KW-1133">Transmembrane helix</keyword>
<dbReference type="AlphaFoldDB" id="A0A1E4TAZ0"/>
<accession>A0A1E4TAZ0</accession>
<evidence type="ECO:0000313" key="3">
    <source>
        <dbReference type="EMBL" id="ODV88818.1"/>
    </source>
</evidence>
<protein>
    <submittedName>
        <fullName evidence="3">Uncharacterized protein</fullName>
    </submittedName>
</protein>
<keyword evidence="2" id="KW-0812">Transmembrane</keyword>
<keyword evidence="4" id="KW-1185">Reference proteome</keyword>
<evidence type="ECO:0000256" key="2">
    <source>
        <dbReference type="SAM" id="Phobius"/>
    </source>
</evidence>
<proteinExistence type="predicted"/>
<reference evidence="4" key="1">
    <citation type="submission" date="2016-02" db="EMBL/GenBank/DDBJ databases">
        <title>Comparative genomics of biotechnologically important yeasts.</title>
        <authorList>
            <consortium name="DOE Joint Genome Institute"/>
            <person name="Riley R."/>
            <person name="Haridas S."/>
            <person name="Wolfe K.H."/>
            <person name="Lopes M.R."/>
            <person name="Hittinger C.T."/>
            <person name="Goker M."/>
            <person name="Salamov A."/>
            <person name="Wisecaver J."/>
            <person name="Long T.M."/>
            <person name="Aerts A.L."/>
            <person name="Barry K."/>
            <person name="Choi C."/>
            <person name="Clum A."/>
            <person name="Coughlan A.Y."/>
            <person name="Deshpande S."/>
            <person name="Douglass A.P."/>
            <person name="Hanson S.J."/>
            <person name="Klenk H.-P."/>
            <person name="Labutti K."/>
            <person name="Lapidus A."/>
            <person name="Lindquist E."/>
            <person name="Lipzen A."/>
            <person name="Meier-Kolthoff J.P."/>
            <person name="Ohm R.A."/>
            <person name="Otillar R.P."/>
            <person name="Pangilinan J."/>
            <person name="Peng Y."/>
            <person name="Rokas A."/>
            <person name="Rosa C.A."/>
            <person name="Scheuner C."/>
            <person name="Sibirny A.A."/>
            <person name="Slot J.C."/>
            <person name="Stielow J.B."/>
            <person name="Sun H."/>
            <person name="Kurtzman C.P."/>
            <person name="Blackwell M."/>
            <person name="Jeffries T.W."/>
            <person name="Grigoriev I.V."/>
        </authorList>
    </citation>
    <scope>NUCLEOTIDE SEQUENCE [LARGE SCALE GENOMIC DNA]</scope>
    <source>
        <strain evidence="4">NRRL Y-17796</strain>
    </source>
</reference>
<keyword evidence="2" id="KW-0472">Membrane</keyword>
<feature type="compositionally biased region" description="Low complexity" evidence="1">
    <location>
        <begin position="241"/>
        <end position="256"/>
    </location>
</feature>
<sequence length="316" mass="34206">MDPVTAWLADVIRGTAAHKPATVVISVLTSFFVLLAVVVDICTLFLQKALTFPLDNALAVLDLLSDKLGTPPLPERSPSFIGLRPWPQPHKESDIRSDDSPIEPLTPESEPLPPLVPDLQPNREYATFGVLARSDETHHLRAMANKYLGMAPVAPAAPTRESHFAKVSRKLSASIARFRSASSPNVIALGEGHDPSVCFPECPCAPPEVKNRAASNKSLKSKRSRKSNKSKRSRKSKNSIKRGNSTASSGHSSPSESESESDSDSDSDPVSAEQPAKEEINTNNDEDDDDDVFPHDPSLCHPECPCAPPEIRNANI</sequence>